<dbReference type="Proteomes" id="UP000009136">
    <property type="component" value="Chromosome 17"/>
</dbReference>
<organism evidence="3 4">
    <name type="scientific">Bos taurus</name>
    <name type="common">Bovine</name>
    <dbReference type="NCBI Taxonomy" id="9913"/>
    <lineage>
        <taxon>Eukaryota</taxon>
        <taxon>Metazoa</taxon>
        <taxon>Chordata</taxon>
        <taxon>Craniata</taxon>
        <taxon>Vertebrata</taxon>
        <taxon>Euteleostomi</taxon>
        <taxon>Mammalia</taxon>
        <taxon>Eutheria</taxon>
        <taxon>Laurasiatheria</taxon>
        <taxon>Artiodactyla</taxon>
        <taxon>Ruminantia</taxon>
        <taxon>Pecora</taxon>
        <taxon>Bovidae</taxon>
        <taxon>Bovinae</taxon>
        <taxon>Bos</taxon>
    </lineage>
</organism>
<evidence type="ECO:0000313" key="4">
    <source>
        <dbReference type="Proteomes" id="UP000009136"/>
    </source>
</evidence>
<protein>
    <submittedName>
        <fullName evidence="3">Golgin A3</fullName>
    </submittedName>
</protein>
<keyword evidence="4" id="KW-1185">Reference proteome</keyword>
<gene>
    <name evidence="3" type="primary">GOLGA3</name>
</gene>
<reference evidence="3" key="2">
    <citation type="submission" date="2025-08" db="UniProtKB">
        <authorList>
            <consortium name="Ensembl"/>
        </authorList>
    </citation>
    <scope>IDENTIFICATION</scope>
    <source>
        <strain evidence="3">Hereford</strain>
    </source>
</reference>
<dbReference type="AlphaFoldDB" id="A0AAA9SIN3"/>
<reference evidence="3" key="1">
    <citation type="submission" date="2018-03" db="EMBL/GenBank/DDBJ databases">
        <title>ARS-UCD1.2.</title>
        <authorList>
            <person name="Rosen B.D."/>
            <person name="Bickhart D.M."/>
            <person name="Koren S."/>
            <person name="Schnabel R.D."/>
            <person name="Hall R."/>
            <person name="Zimin A."/>
            <person name="Dreischer C."/>
            <person name="Schultheiss S."/>
            <person name="Schroeder S.G."/>
            <person name="Elsik C.G."/>
            <person name="Couldrey C."/>
            <person name="Liu G.E."/>
            <person name="Van Tassell C.P."/>
            <person name="Phillippy A.M."/>
            <person name="Smith T.P.L."/>
            <person name="Medrano J.F."/>
        </authorList>
    </citation>
    <scope>NUCLEOTIDE SEQUENCE [LARGE SCALE GENOMIC DNA]</scope>
    <source>
        <strain evidence="3">Hereford</strain>
    </source>
</reference>
<feature type="region of interest" description="Disordered" evidence="2">
    <location>
        <begin position="1"/>
        <end position="41"/>
    </location>
</feature>
<name>A0AAA9SIN3_BOVIN</name>
<sequence length="110" mass="12398">MDSAAAMQEGLVEDRSSSGSSAQPEGPPKPPGSLAPLDQWDEAQCSTEASLPLEKEEQVRLQARKRLEEQLKQYRVKRQQERVSLPLSNQLMEKQQSVSHNSRICCLFLF</sequence>
<keyword evidence="1" id="KW-0175">Coiled coil</keyword>
<proteinExistence type="predicted"/>
<reference evidence="3" key="3">
    <citation type="submission" date="2025-09" db="UniProtKB">
        <authorList>
            <consortium name="Ensembl"/>
        </authorList>
    </citation>
    <scope>IDENTIFICATION</scope>
    <source>
        <strain evidence="3">Hereford</strain>
    </source>
</reference>
<evidence type="ECO:0000256" key="2">
    <source>
        <dbReference type="SAM" id="MobiDB-lite"/>
    </source>
</evidence>
<accession>A0AAA9SIN3</accession>
<dbReference type="GeneTree" id="ENSGT00950000183078"/>
<dbReference type="Ensembl" id="ENSBTAT00000091948.1">
    <property type="protein sequence ID" value="ENSBTAP00000083623.1"/>
    <property type="gene ID" value="ENSBTAG00000009755.7"/>
</dbReference>
<evidence type="ECO:0000313" key="3">
    <source>
        <dbReference type="Ensembl" id="ENSBTAP00000083623.1"/>
    </source>
</evidence>
<evidence type="ECO:0000256" key="1">
    <source>
        <dbReference type="SAM" id="Coils"/>
    </source>
</evidence>
<feature type="coiled-coil region" evidence="1">
    <location>
        <begin position="53"/>
        <end position="84"/>
    </location>
</feature>